<proteinExistence type="predicted"/>
<protein>
    <submittedName>
        <fullName evidence="1">Uncharacterized protein</fullName>
    </submittedName>
</protein>
<dbReference type="AlphaFoldDB" id="D9PGI3"/>
<gene>
    <name evidence="1" type="ORF">LDC_0630</name>
</gene>
<feature type="non-terminal residue" evidence="1">
    <location>
        <position position="1"/>
    </location>
</feature>
<reference evidence="1" key="2">
    <citation type="journal article" date="2011" name="Microb. Ecol.">
        <title>Taxonomic and Functional Metagenomic Profiling of the Microbial Community in the Anoxic Sediment of a Sub-saline Shallow Lake (Laguna de Carrizo, Central Spain).</title>
        <authorList>
            <person name="Ferrer M."/>
            <person name="Guazzaroni M.E."/>
            <person name="Richter M."/>
            <person name="Garcia-Salamanca A."/>
            <person name="Yarza P."/>
            <person name="Suarez-Suarez A."/>
            <person name="Solano J."/>
            <person name="Alcaide M."/>
            <person name="van Dillewijn P."/>
            <person name="Molina-Henares M.A."/>
            <person name="Lopez-Cortes N."/>
            <person name="Al-Ramahi Y."/>
            <person name="Guerrero C."/>
            <person name="Acosta A."/>
            <person name="de Eugenio L.I."/>
            <person name="Martinez V."/>
            <person name="Marques S."/>
            <person name="Rojo F."/>
            <person name="Santero E."/>
            <person name="Genilloud O."/>
            <person name="Perez-Perez J."/>
            <person name="Rossello-Mora R."/>
            <person name="Ramos J.L."/>
        </authorList>
    </citation>
    <scope>NUCLEOTIDE SEQUENCE</scope>
</reference>
<reference evidence="1" key="1">
    <citation type="submission" date="2010-07" db="EMBL/GenBank/DDBJ databases">
        <authorList>
            <consortium name="CONSOLIDER consortium CSD2007-00005"/>
            <person name="Guazzaroni M.-E."/>
            <person name="Richter M."/>
            <person name="Garcia-Salamanca A."/>
            <person name="Yarza P."/>
            <person name="Ferrer M."/>
        </authorList>
    </citation>
    <scope>NUCLEOTIDE SEQUENCE</scope>
</reference>
<organism evidence="1">
    <name type="scientific">sediment metagenome</name>
    <dbReference type="NCBI Taxonomy" id="749907"/>
    <lineage>
        <taxon>unclassified sequences</taxon>
        <taxon>metagenomes</taxon>
        <taxon>ecological metagenomes</taxon>
    </lineage>
</organism>
<evidence type="ECO:0000313" key="1">
    <source>
        <dbReference type="EMBL" id="EFK97330.1"/>
    </source>
</evidence>
<accession>D9PGI3</accession>
<comment type="caution">
    <text evidence="1">The sequence shown here is derived from an EMBL/GenBank/DDBJ whole genome shotgun (WGS) entry which is preliminary data.</text>
</comment>
<sequence>YVFDNHNKAIFAVWEQNKKCNRVFDILHIDAHRDDAIFGYEYPKIIDKNNIQENFEKSRISDYLDLMTKTSMIGDIKNITQSYEFENMEFPKKEFILNLDIDIFGDDGEVVDLELKIMRIVQS</sequence>
<name>D9PGI3_9ZZZZ</name>
<dbReference type="EMBL" id="ADZX01000251">
    <property type="protein sequence ID" value="EFK97330.1"/>
    <property type="molecule type" value="Genomic_DNA"/>
</dbReference>